<evidence type="ECO:0000259" key="4">
    <source>
        <dbReference type="SMART" id="SM00382"/>
    </source>
</evidence>
<dbReference type="InterPro" id="IPR050764">
    <property type="entry name" value="CbbQ/NirQ/NorQ/GpvN"/>
</dbReference>
<evidence type="ECO:0000256" key="3">
    <source>
        <dbReference type="ARBA" id="ARBA00061607"/>
    </source>
</evidence>
<dbReference type="Pfam" id="PF07726">
    <property type="entry name" value="AAA_3"/>
    <property type="match status" value="1"/>
</dbReference>
<organism evidence="5 6">
    <name type="scientific">Meiothermus hypogaeus NBRC 106114</name>
    <dbReference type="NCBI Taxonomy" id="1227553"/>
    <lineage>
        <taxon>Bacteria</taxon>
        <taxon>Thermotogati</taxon>
        <taxon>Deinococcota</taxon>
        <taxon>Deinococci</taxon>
        <taxon>Thermales</taxon>
        <taxon>Thermaceae</taxon>
        <taxon>Meiothermus</taxon>
    </lineage>
</organism>
<comment type="similarity">
    <text evidence="3">Belongs to the MoxR family.</text>
</comment>
<comment type="caution">
    <text evidence="5">The sequence shown here is derived from an EMBL/GenBank/DDBJ whole genome shotgun (WGS) entry which is preliminary data.</text>
</comment>
<keyword evidence="2" id="KW-0067">ATP-binding</keyword>
<evidence type="ECO:0000313" key="5">
    <source>
        <dbReference type="EMBL" id="GEM83880.1"/>
    </source>
</evidence>
<dbReference type="InterPro" id="IPR011703">
    <property type="entry name" value="ATPase_AAA-3"/>
</dbReference>
<dbReference type="PANTHER" id="PTHR42759">
    <property type="entry name" value="MOXR FAMILY PROTEIN"/>
    <property type="match status" value="1"/>
</dbReference>
<dbReference type="InterPro" id="IPR003593">
    <property type="entry name" value="AAA+_ATPase"/>
</dbReference>
<dbReference type="Gene3D" id="3.40.50.300">
    <property type="entry name" value="P-loop containing nucleotide triphosphate hydrolases"/>
    <property type="match status" value="1"/>
</dbReference>
<accession>A0A511R2P0</accession>
<feature type="domain" description="AAA+ ATPase" evidence="4">
    <location>
        <begin position="40"/>
        <end position="184"/>
    </location>
</feature>
<dbReference type="GO" id="GO:0005524">
    <property type="term" value="F:ATP binding"/>
    <property type="evidence" value="ECO:0007669"/>
    <property type="project" value="UniProtKB-KW"/>
</dbReference>
<dbReference type="GO" id="GO:0016887">
    <property type="term" value="F:ATP hydrolysis activity"/>
    <property type="evidence" value="ECO:0007669"/>
    <property type="project" value="InterPro"/>
</dbReference>
<dbReference type="Gene3D" id="1.10.8.80">
    <property type="entry name" value="Magnesium chelatase subunit I, C-Terminal domain"/>
    <property type="match status" value="1"/>
</dbReference>
<evidence type="ECO:0000313" key="6">
    <source>
        <dbReference type="Proteomes" id="UP000321197"/>
    </source>
</evidence>
<name>A0A511R2P0_9DEIN</name>
<dbReference type="InterPro" id="IPR027417">
    <property type="entry name" value="P-loop_NTPase"/>
</dbReference>
<proteinExistence type="inferred from homology"/>
<dbReference type="EMBL" id="BJXL01000065">
    <property type="protein sequence ID" value="GEM83880.1"/>
    <property type="molecule type" value="Genomic_DNA"/>
</dbReference>
<dbReference type="SMART" id="SM00382">
    <property type="entry name" value="AAA"/>
    <property type="match status" value="1"/>
</dbReference>
<keyword evidence="1" id="KW-0547">Nucleotide-binding</keyword>
<dbReference type="CDD" id="cd00009">
    <property type="entry name" value="AAA"/>
    <property type="match status" value="1"/>
</dbReference>
<dbReference type="RefSeq" id="WP_240637252.1">
    <property type="nucleotide sequence ID" value="NZ_BJXL01000065.1"/>
</dbReference>
<gene>
    <name evidence="5" type="ORF">MHY01S_20460</name>
</gene>
<evidence type="ECO:0000256" key="2">
    <source>
        <dbReference type="ARBA" id="ARBA00022840"/>
    </source>
</evidence>
<dbReference type="AlphaFoldDB" id="A0A511R2P0"/>
<dbReference type="Proteomes" id="UP000321197">
    <property type="component" value="Unassembled WGS sequence"/>
</dbReference>
<protein>
    <submittedName>
        <fullName evidence="5">ATPase AAA</fullName>
    </submittedName>
</protein>
<dbReference type="PANTHER" id="PTHR42759:SF1">
    <property type="entry name" value="MAGNESIUM-CHELATASE SUBUNIT CHLD"/>
    <property type="match status" value="1"/>
</dbReference>
<dbReference type="FunFam" id="3.40.50.300:FF:000640">
    <property type="entry name" value="MoxR family ATPase"/>
    <property type="match status" value="1"/>
</dbReference>
<sequence>METVNLEDELAKLQQAREGIARVMVGQKQAIDQVLMSLICGGHVLLEAAPGMGKTLLVRTIAQVFGMHFSRVQFTPDLMPADITGTVVLIHDDQGKTHLDFQPGPIFAQMVLADEINRATPKTQSALLEAMQEHTVTVAGKQHALPEPFFVLATQNPIEQEGTYLLPEAQIDRFFFKVQIPYPPENVLEEILELTTGAEEAKAEQVLTPEDVLYLQKLTRAVPMASHVRQAVAKFVLATQPTDSKNLKEVQRYVRFGVSPRGAQALILAAKAHALFEGRYNVSFSDLKAVLFPSLRHRFNLNFEGQAEGINVDGLLERIFNETVGNKAA</sequence>
<dbReference type="InterPro" id="IPR041628">
    <property type="entry name" value="ChlI/MoxR_AAA_lid"/>
</dbReference>
<evidence type="ECO:0000256" key="1">
    <source>
        <dbReference type="ARBA" id="ARBA00022741"/>
    </source>
</evidence>
<dbReference type="SUPFAM" id="SSF52540">
    <property type="entry name" value="P-loop containing nucleoside triphosphate hydrolases"/>
    <property type="match status" value="1"/>
</dbReference>
<reference evidence="5 6" key="1">
    <citation type="submission" date="2019-07" db="EMBL/GenBank/DDBJ databases">
        <title>Whole genome shotgun sequence of Meiothermus hypogaeus NBRC 106114.</title>
        <authorList>
            <person name="Hosoyama A."/>
            <person name="Uohara A."/>
            <person name="Ohji S."/>
            <person name="Ichikawa N."/>
        </authorList>
    </citation>
    <scope>NUCLEOTIDE SEQUENCE [LARGE SCALE GENOMIC DNA]</scope>
    <source>
        <strain evidence="5 6">NBRC 106114</strain>
    </source>
</reference>
<dbReference type="PIRSF" id="PIRSF002849">
    <property type="entry name" value="AAA_ATPase_chaperone_MoxR_prd"/>
    <property type="match status" value="1"/>
</dbReference>
<dbReference type="Pfam" id="PF17863">
    <property type="entry name" value="AAA_lid_2"/>
    <property type="match status" value="1"/>
</dbReference>